<accession>A0ABR3WF11</accession>
<dbReference type="InterPro" id="IPR036412">
    <property type="entry name" value="HAD-like_sf"/>
</dbReference>
<comment type="caution">
    <text evidence="1">The sequence shown here is derived from an EMBL/GenBank/DDBJ whole genome shotgun (WGS) entry which is preliminary data.</text>
</comment>
<proteinExistence type="predicted"/>
<dbReference type="SUPFAM" id="SSF56784">
    <property type="entry name" value="HAD-like"/>
    <property type="match status" value="1"/>
</dbReference>
<evidence type="ECO:0000313" key="2">
    <source>
        <dbReference type="Proteomes" id="UP001583177"/>
    </source>
</evidence>
<dbReference type="PANTHER" id="PTHR43481:SF4">
    <property type="entry name" value="GLYCEROL-1-PHOSPHATE PHOSPHOHYDROLASE 1-RELATED"/>
    <property type="match status" value="1"/>
</dbReference>
<dbReference type="InterPro" id="IPR041492">
    <property type="entry name" value="HAD_2"/>
</dbReference>
<dbReference type="InterPro" id="IPR023214">
    <property type="entry name" value="HAD_sf"/>
</dbReference>
<sequence>MFRERAAHGLPPVLPEAPLPNFKFASHISERRTLLTNELSKPDPACYTMGLERIGMARDDENTKVLVLEDSPAGIKAGKAAGCKVLGLVTSHTVEQVKAAEPDWIVKDLDSVQIVEAKDGLVTLEFSNGLAEPATENGDSTGA</sequence>
<name>A0ABR3WF11_9PEZI</name>
<dbReference type="Proteomes" id="UP001583177">
    <property type="component" value="Unassembled WGS sequence"/>
</dbReference>
<dbReference type="Gene3D" id="3.40.50.1000">
    <property type="entry name" value="HAD superfamily/HAD-like"/>
    <property type="match status" value="1"/>
</dbReference>
<keyword evidence="2" id="KW-1185">Reference proteome</keyword>
<dbReference type="PANTHER" id="PTHR43481">
    <property type="entry name" value="FRUCTOSE-1-PHOSPHATE PHOSPHATASE"/>
    <property type="match status" value="1"/>
</dbReference>
<dbReference type="Pfam" id="PF13419">
    <property type="entry name" value="HAD_2"/>
    <property type="match status" value="1"/>
</dbReference>
<organism evidence="1 2">
    <name type="scientific">Diaporthe australafricana</name>
    <dbReference type="NCBI Taxonomy" id="127596"/>
    <lineage>
        <taxon>Eukaryota</taxon>
        <taxon>Fungi</taxon>
        <taxon>Dikarya</taxon>
        <taxon>Ascomycota</taxon>
        <taxon>Pezizomycotina</taxon>
        <taxon>Sordariomycetes</taxon>
        <taxon>Sordariomycetidae</taxon>
        <taxon>Diaporthales</taxon>
        <taxon>Diaporthaceae</taxon>
        <taxon>Diaporthe</taxon>
    </lineage>
</organism>
<protein>
    <submittedName>
        <fullName evidence="1">DL-glycerol-3-phosphatase</fullName>
    </submittedName>
</protein>
<evidence type="ECO:0000313" key="1">
    <source>
        <dbReference type="EMBL" id="KAL1860446.1"/>
    </source>
</evidence>
<gene>
    <name evidence="1" type="primary">GPP1_1</name>
    <name evidence="1" type="ORF">Daus18300_009220</name>
</gene>
<dbReference type="EMBL" id="JAWRVE010000092">
    <property type="protein sequence ID" value="KAL1860446.1"/>
    <property type="molecule type" value="Genomic_DNA"/>
</dbReference>
<dbReference type="NCBIfam" id="TIGR01509">
    <property type="entry name" value="HAD-SF-IA-v3"/>
    <property type="match status" value="1"/>
</dbReference>
<reference evidence="1 2" key="1">
    <citation type="journal article" date="2024" name="IMA Fungus">
        <title>IMA Genome - F19 : A genome assembly and annotation guide to empower mycologists, including annotated draft genome sequences of Ceratocystis pirilliformis, Diaporthe australafricana, Fusarium ophioides, Paecilomyces lecythidis, and Sporothrix stenoceras.</title>
        <authorList>
            <person name="Aylward J."/>
            <person name="Wilson A.M."/>
            <person name="Visagie C.M."/>
            <person name="Spraker J."/>
            <person name="Barnes I."/>
            <person name="Buitendag C."/>
            <person name="Ceriani C."/>
            <person name="Del Mar Angel L."/>
            <person name="du Plessis D."/>
            <person name="Fuchs T."/>
            <person name="Gasser K."/>
            <person name="Kramer D."/>
            <person name="Li W."/>
            <person name="Munsamy K."/>
            <person name="Piso A."/>
            <person name="Price J.L."/>
            <person name="Sonnekus B."/>
            <person name="Thomas C."/>
            <person name="van der Nest A."/>
            <person name="van Dijk A."/>
            <person name="van Heerden A."/>
            <person name="van Vuuren N."/>
            <person name="Yilmaz N."/>
            <person name="Duong T.A."/>
            <person name="van der Merwe N.A."/>
            <person name="Wingfield M.J."/>
            <person name="Wingfield B.D."/>
        </authorList>
    </citation>
    <scope>NUCLEOTIDE SEQUENCE [LARGE SCALE GENOMIC DNA]</scope>
    <source>
        <strain evidence="1 2">CMW 18300</strain>
    </source>
</reference>
<dbReference type="InterPro" id="IPR051806">
    <property type="entry name" value="HAD-like_SPP"/>
</dbReference>
<dbReference type="InterPro" id="IPR006439">
    <property type="entry name" value="HAD-SF_hydro_IA"/>
</dbReference>